<dbReference type="InterPro" id="IPR004646">
    <property type="entry name" value="Fe-S_hydro-lyase_TtdA-typ_cat"/>
</dbReference>
<evidence type="ECO:0000256" key="1">
    <source>
        <dbReference type="ARBA" id="ARBA00008876"/>
    </source>
</evidence>
<dbReference type="InterPro" id="IPR051208">
    <property type="entry name" value="Class-I_Fumarase/Tartrate_DH"/>
</dbReference>
<proteinExistence type="inferred from homology"/>
<gene>
    <name evidence="8" type="ORF">GCM10023200_38150</name>
</gene>
<evidence type="ECO:0000313" key="8">
    <source>
        <dbReference type="EMBL" id="GAA4798150.1"/>
    </source>
</evidence>
<accession>A0ABP9BNY4</accession>
<dbReference type="EMBL" id="BAABHO010000032">
    <property type="protein sequence ID" value="GAA4798150.1"/>
    <property type="molecule type" value="Genomic_DNA"/>
</dbReference>
<sequence>MSYRTTYPVAPVAMRRARGCGKPCDVREIPVDEVADTVRRLCVETNHELRGDHVAALRRARDDEQSPIGQEVLDRLLANAEVSARERIAFCQDTGYAVCFLEIGQDVHFTGGSLAAALDRGVAEGYREGYLRASLVRSPVDRVNTGDNTPAMVHYDLVEGDGVRLTLLVKGAGCDNMSALRMLTPAAGVEGMKRFVVETIESAGPSASPPVTVGIGMGGTFDRAAVLAKKALTREPTGSASPDPKLAELEAELVDAINATGIGPAGFGGTVTTVAVHVEAYPTHIAAFPVAINLDCHSHRVRTVTL</sequence>
<protein>
    <submittedName>
        <fullName evidence="8">Fumarate hydratase</fullName>
    </submittedName>
</protein>
<keyword evidence="4" id="KW-0408">Iron</keyword>
<dbReference type="NCBIfam" id="TIGR00722">
    <property type="entry name" value="ttdA_fumA_fumB"/>
    <property type="match status" value="1"/>
</dbReference>
<comment type="caution">
    <text evidence="8">The sequence shown here is derived from an EMBL/GenBank/DDBJ whole genome shotgun (WGS) entry which is preliminary data.</text>
</comment>
<evidence type="ECO:0000256" key="3">
    <source>
        <dbReference type="ARBA" id="ARBA00022723"/>
    </source>
</evidence>
<evidence type="ECO:0000256" key="2">
    <source>
        <dbReference type="ARBA" id="ARBA00022485"/>
    </source>
</evidence>
<evidence type="ECO:0000256" key="6">
    <source>
        <dbReference type="ARBA" id="ARBA00023239"/>
    </source>
</evidence>
<reference evidence="9" key="1">
    <citation type="journal article" date="2019" name="Int. J. Syst. Evol. Microbiol.">
        <title>The Global Catalogue of Microorganisms (GCM) 10K type strain sequencing project: providing services to taxonomists for standard genome sequencing and annotation.</title>
        <authorList>
            <consortium name="The Broad Institute Genomics Platform"/>
            <consortium name="The Broad Institute Genome Sequencing Center for Infectious Disease"/>
            <person name="Wu L."/>
            <person name="Ma J."/>
        </authorList>
    </citation>
    <scope>NUCLEOTIDE SEQUENCE [LARGE SCALE GENOMIC DNA]</scope>
    <source>
        <strain evidence="9">JCM 17979</strain>
    </source>
</reference>
<keyword evidence="5" id="KW-0411">Iron-sulfur</keyword>
<keyword evidence="2" id="KW-0004">4Fe-4S</keyword>
<keyword evidence="3" id="KW-0479">Metal-binding</keyword>
<name>A0ABP9BNY4_9PSEU</name>
<evidence type="ECO:0000256" key="4">
    <source>
        <dbReference type="ARBA" id="ARBA00023004"/>
    </source>
</evidence>
<organism evidence="8 9">
    <name type="scientific">Actinomycetospora chlora</name>
    <dbReference type="NCBI Taxonomy" id="663608"/>
    <lineage>
        <taxon>Bacteria</taxon>
        <taxon>Bacillati</taxon>
        <taxon>Actinomycetota</taxon>
        <taxon>Actinomycetes</taxon>
        <taxon>Pseudonocardiales</taxon>
        <taxon>Pseudonocardiaceae</taxon>
        <taxon>Actinomycetospora</taxon>
    </lineage>
</organism>
<dbReference type="NCBIfam" id="NF004885">
    <property type="entry name" value="PRK06246.1"/>
    <property type="match status" value="1"/>
</dbReference>
<dbReference type="Pfam" id="PF05681">
    <property type="entry name" value="Fumerase"/>
    <property type="match status" value="1"/>
</dbReference>
<feature type="domain" description="Fe-S hydro-lyase tartrate dehydratase alpha-type catalytic" evidence="7">
    <location>
        <begin position="36"/>
        <end position="304"/>
    </location>
</feature>
<evidence type="ECO:0000256" key="5">
    <source>
        <dbReference type="ARBA" id="ARBA00023014"/>
    </source>
</evidence>
<comment type="similarity">
    <text evidence="1">Belongs to the class-I fumarase family.</text>
</comment>
<dbReference type="Proteomes" id="UP001500928">
    <property type="component" value="Unassembled WGS sequence"/>
</dbReference>
<keyword evidence="6" id="KW-0456">Lyase</keyword>
<keyword evidence="9" id="KW-1185">Reference proteome</keyword>
<evidence type="ECO:0000259" key="7">
    <source>
        <dbReference type="Pfam" id="PF05681"/>
    </source>
</evidence>
<dbReference type="PANTHER" id="PTHR30389">
    <property type="entry name" value="FUMARATE HYDRATASE-RELATED"/>
    <property type="match status" value="1"/>
</dbReference>
<evidence type="ECO:0000313" key="9">
    <source>
        <dbReference type="Proteomes" id="UP001500928"/>
    </source>
</evidence>
<dbReference type="PANTHER" id="PTHR30389:SF17">
    <property type="entry name" value="L(+)-TARTRATE DEHYDRATASE SUBUNIT ALPHA-RELATED"/>
    <property type="match status" value="1"/>
</dbReference>